<protein>
    <submittedName>
        <fullName evidence="1">Uncharacterized protein</fullName>
    </submittedName>
</protein>
<dbReference type="EMBL" id="KN820496">
    <property type="protein sequence ID" value="KIJ06135.1"/>
    <property type="molecule type" value="Genomic_DNA"/>
</dbReference>
<dbReference type="OrthoDB" id="2642414at2759"/>
<sequence>MPAIRQSSLDLDYRPGVRVGPSLTFSPFRRGALITPVLTRRELDSAARKRPTSASYRVASEAILLQRIFAHAFSQSTSPTSILRVSKNFNSLARPIFLRNITIHTEAALTRIIQGTFLPLKDRRHVVCIQFNSFPVKSSFESLGANPTPRPFAFPNIRTVRFAFSMGIPLPPDRRDVDQMVIIDALVNGYLQARLFESICAGRLNPTRFEWVPRRKPQCSGLRTAAGSDVSGASIDSKLDESFRILGMTWGLWSLLQSWTRLETIELVGLCLLEMETFDHCTISLPCHKVIISSCALGTGGLNDPWHFLAGPGRMVGSLQCGDLVLRNYSYPTCSVQDSSTSLNCFLGLLYPSSVFNTRPILRRLPHLSNGCETSVRHPCEAVLRSPPSSSNRGLVNVTAPSVTFDRSFQEADLSLIESISLESIPVCQLNASLPDPPRLGAPELSNYVPFPSQSIEATPTHAALTNPAATLTIPIMSVLDYNFSAFTVSSDSEVTNLKDSDVDIIEVELLPVAVHRRWILPIPLPQSLPIVGLSTFERARFHVSSVVTGACHAMLGFLIEMLDKIPAHHRRRQLRECEISNWQAKGCLNVT</sequence>
<keyword evidence="2" id="KW-1185">Reference proteome</keyword>
<evidence type="ECO:0000313" key="1">
    <source>
        <dbReference type="EMBL" id="KIJ06135.1"/>
    </source>
</evidence>
<accession>A0A0C9SUL0</accession>
<name>A0A0C9SUL0_PAXIN</name>
<organism evidence="1 2">
    <name type="scientific">Paxillus involutus ATCC 200175</name>
    <dbReference type="NCBI Taxonomy" id="664439"/>
    <lineage>
        <taxon>Eukaryota</taxon>
        <taxon>Fungi</taxon>
        <taxon>Dikarya</taxon>
        <taxon>Basidiomycota</taxon>
        <taxon>Agaricomycotina</taxon>
        <taxon>Agaricomycetes</taxon>
        <taxon>Agaricomycetidae</taxon>
        <taxon>Boletales</taxon>
        <taxon>Paxilineae</taxon>
        <taxon>Paxillaceae</taxon>
        <taxon>Paxillus</taxon>
    </lineage>
</organism>
<dbReference type="AlphaFoldDB" id="A0A0C9SUL0"/>
<evidence type="ECO:0000313" key="2">
    <source>
        <dbReference type="Proteomes" id="UP000053647"/>
    </source>
</evidence>
<dbReference type="HOGENOM" id="CLU_460858_0_0_1"/>
<reference evidence="1 2" key="1">
    <citation type="submission" date="2014-06" db="EMBL/GenBank/DDBJ databases">
        <authorList>
            <consortium name="DOE Joint Genome Institute"/>
            <person name="Kuo A."/>
            <person name="Kohler A."/>
            <person name="Nagy L.G."/>
            <person name="Floudas D."/>
            <person name="Copeland A."/>
            <person name="Barry K.W."/>
            <person name="Cichocki N."/>
            <person name="Veneault-Fourrey C."/>
            <person name="LaButti K."/>
            <person name="Lindquist E.A."/>
            <person name="Lipzen A."/>
            <person name="Lundell T."/>
            <person name="Morin E."/>
            <person name="Murat C."/>
            <person name="Sun H."/>
            <person name="Tunlid A."/>
            <person name="Henrissat B."/>
            <person name="Grigoriev I.V."/>
            <person name="Hibbett D.S."/>
            <person name="Martin F."/>
            <person name="Nordberg H.P."/>
            <person name="Cantor M.N."/>
            <person name="Hua S.X."/>
        </authorList>
    </citation>
    <scope>NUCLEOTIDE SEQUENCE [LARGE SCALE GENOMIC DNA]</scope>
    <source>
        <strain evidence="1 2">ATCC 200175</strain>
    </source>
</reference>
<dbReference type="Proteomes" id="UP000053647">
    <property type="component" value="Unassembled WGS sequence"/>
</dbReference>
<reference evidence="2" key="2">
    <citation type="submission" date="2015-01" db="EMBL/GenBank/DDBJ databases">
        <title>Evolutionary Origins and Diversification of the Mycorrhizal Mutualists.</title>
        <authorList>
            <consortium name="DOE Joint Genome Institute"/>
            <consortium name="Mycorrhizal Genomics Consortium"/>
            <person name="Kohler A."/>
            <person name="Kuo A."/>
            <person name="Nagy L.G."/>
            <person name="Floudas D."/>
            <person name="Copeland A."/>
            <person name="Barry K.W."/>
            <person name="Cichocki N."/>
            <person name="Veneault-Fourrey C."/>
            <person name="LaButti K."/>
            <person name="Lindquist E.A."/>
            <person name="Lipzen A."/>
            <person name="Lundell T."/>
            <person name="Morin E."/>
            <person name="Murat C."/>
            <person name="Riley R."/>
            <person name="Ohm R."/>
            <person name="Sun H."/>
            <person name="Tunlid A."/>
            <person name="Henrissat B."/>
            <person name="Grigoriev I.V."/>
            <person name="Hibbett D.S."/>
            <person name="Martin F."/>
        </authorList>
    </citation>
    <scope>NUCLEOTIDE SEQUENCE [LARGE SCALE GENOMIC DNA]</scope>
    <source>
        <strain evidence="2">ATCC 200175</strain>
    </source>
</reference>
<gene>
    <name evidence="1" type="ORF">PAXINDRAFT_20661</name>
</gene>
<proteinExistence type="predicted"/>